<proteinExistence type="predicted"/>
<dbReference type="EMBL" id="VSSQ01119734">
    <property type="protein sequence ID" value="MPN53036.1"/>
    <property type="molecule type" value="Genomic_DNA"/>
</dbReference>
<organism evidence="2">
    <name type="scientific">bioreactor metagenome</name>
    <dbReference type="NCBI Taxonomy" id="1076179"/>
    <lineage>
        <taxon>unclassified sequences</taxon>
        <taxon>metagenomes</taxon>
        <taxon>ecological metagenomes</taxon>
    </lineage>
</organism>
<evidence type="ECO:0000256" key="1">
    <source>
        <dbReference type="SAM" id="MobiDB-lite"/>
    </source>
</evidence>
<dbReference type="AlphaFoldDB" id="A0A645IPN6"/>
<feature type="region of interest" description="Disordered" evidence="1">
    <location>
        <begin position="1"/>
        <end position="20"/>
    </location>
</feature>
<sequence>MLSGAIVSDSNGEQLKNLSTHNETLYEPTRVRNDILKENKNEISDVIKDENDNKNQIISRNENDLDNNTDEINQPLQVEDEAKDDNNSSIIDNRQLNNIEKQEEIIVEDDVAEIVIVDLNQLENQLNEEN</sequence>
<evidence type="ECO:0000313" key="2">
    <source>
        <dbReference type="EMBL" id="MPN53036.1"/>
    </source>
</evidence>
<accession>A0A645IPN6</accession>
<feature type="compositionally biased region" description="Polar residues" evidence="1">
    <location>
        <begin position="8"/>
        <end position="20"/>
    </location>
</feature>
<name>A0A645IPN6_9ZZZZ</name>
<gene>
    <name evidence="2" type="ORF">SDC9_200699</name>
</gene>
<reference evidence="2" key="1">
    <citation type="submission" date="2019-08" db="EMBL/GenBank/DDBJ databases">
        <authorList>
            <person name="Kucharzyk K."/>
            <person name="Murdoch R.W."/>
            <person name="Higgins S."/>
            <person name="Loffler F."/>
        </authorList>
    </citation>
    <scope>NUCLEOTIDE SEQUENCE</scope>
</reference>
<protein>
    <submittedName>
        <fullName evidence="2">Uncharacterized protein</fullName>
    </submittedName>
</protein>
<comment type="caution">
    <text evidence="2">The sequence shown here is derived from an EMBL/GenBank/DDBJ whole genome shotgun (WGS) entry which is preliminary data.</text>
</comment>